<dbReference type="Gene3D" id="3.30.810.10">
    <property type="entry name" value="2-Layer Sandwich"/>
    <property type="match status" value="1"/>
</dbReference>
<dbReference type="PANTHER" id="PTHR23086:SF126">
    <property type="entry name" value="PIPK DOMAIN-CONTAINING PROTEIN"/>
    <property type="match status" value="1"/>
</dbReference>
<dbReference type="PROSITE" id="PS51455">
    <property type="entry name" value="PIPK"/>
    <property type="match status" value="1"/>
</dbReference>
<evidence type="ECO:0000313" key="3">
    <source>
        <dbReference type="EMBL" id="PHH76606.1"/>
    </source>
</evidence>
<dbReference type="InterPro" id="IPR027484">
    <property type="entry name" value="PInositol-4-P-5-kinase_N"/>
</dbReference>
<dbReference type="GO" id="GO:0016308">
    <property type="term" value="F:1-phosphatidylinositol-4-phosphate 5-kinase activity"/>
    <property type="evidence" value="ECO:0007669"/>
    <property type="project" value="TreeGrafter"/>
</dbReference>
<dbReference type="SUPFAM" id="SSF56104">
    <property type="entry name" value="SAICAR synthase-like"/>
    <property type="match status" value="1"/>
</dbReference>
<dbReference type="PANTHER" id="PTHR23086">
    <property type="entry name" value="PHOSPHATIDYLINOSITOL-4-PHOSPHATE 5-KINASE"/>
    <property type="match status" value="1"/>
</dbReference>
<keyword evidence="4" id="KW-1185">Reference proteome</keyword>
<evidence type="ECO:0000256" key="1">
    <source>
        <dbReference type="PROSITE-ProRule" id="PRU00781"/>
    </source>
</evidence>
<accession>A0A2C5Z9A6</accession>
<comment type="caution">
    <text evidence="3">The sequence shown here is derived from an EMBL/GenBank/DDBJ whole genome shotgun (WGS) entry which is preliminary data.</text>
</comment>
<organism evidence="3 4">
    <name type="scientific">Ophiocordyceps camponoti-rufipedis</name>
    <dbReference type="NCBI Taxonomy" id="2004952"/>
    <lineage>
        <taxon>Eukaryota</taxon>
        <taxon>Fungi</taxon>
        <taxon>Dikarya</taxon>
        <taxon>Ascomycota</taxon>
        <taxon>Pezizomycotina</taxon>
        <taxon>Sordariomycetes</taxon>
        <taxon>Hypocreomycetidae</taxon>
        <taxon>Hypocreales</taxon>
        <taxon>Ophiocordycipitaceae</taxon>
        <taxon>Ophiocordyceps</taxon>
    </lineage>
</organism>
<keyword evidence="1" id="KW-0808">Transferase</keyword>
<dbReference type="InterPro" id="IPR027483">
    <property type="entry name" value="PInositol-4-P-4/5-kinase_C_sf"/>
</dbReference>
<proteinExistence type="predicted"/>
<sequence length="363" mass="40567">MKIRSRRISASIADAIAAPADDEDVGHSPCFGRCLNTLSAFSALYRLDLAQYRPVDFLRLRRDVWQLDEASYRRSFDGPSDHDDAARQLMPVGDLGYSGSTFFSTPDGGYLVKSLPRRFEHEFFTHDLLDVYMARMMDCPESLLVRITDMVFSPKATLGGILGTAPTHHIIMENLLHLGGDGRDEQQDVAAETYDLKPDDYFFPERDIADGRLVPASIKDRLVDSFPDEVRVSARARRELISLLEADTALLADKSAVDYSLFLVRFPVTTDSPFSDSNATQSSWRTGIASTDGRWIYRAVVLDFFWAKKKLRAKAMTGLVGALNLVARKGPMSITAEPAEYRARFLRMVNKLVSSDDDDGAES</sequence>
<evidence type="ECO:0000313" key="4">
    <source>
        <dbReference type="Proteomes" id="UP000226431"/>
    </source>
</evidence>
<dbReference type="Pfam" id="PF01504">
    <property type="entry name" value="PIP5K"/>
    <property type="match status" value="1"/>
</dbReference>
<keyword evidence="1" id="KW-0547">Nucleotide-binding</keyword>
<dbReference type="GO" id="GO:0005524">
    <property type="term" value="F:ATP binding"/>
    <property type="evidence" value="ECO:0007669"/>
    <property type="project" value="UniProtKB-UniRule"/>
</dbReference>
<dbReference type="InterPro" id="IPR023610">
    <property type="entry name" value="PInositol-4/5-P-5/4-kinase"/>
</dbReference>
<dbReference type="OrthoDB" id="70770at2759"/>
<protein>
    <recommendedName>
        <fullName evidence="2">PIPK domain-containing protein</fullName>
    </recommendedName>
</protein>
<keyword evidence="1" id="KW-0067">ATP-binding</keyword>
<feature type="domain" description="PIPK" evidence="2">
    <location>
        <begin position="1"/>
        <end position="353"/>
    </location>
</feature>
<dbReference type="GO" id="GO:0005886">
    <property type="term" value="C:plasma membrane"/>
    <property type="evidence" value="ECO:0007669"/>
    <property type="project" value="TreeGrafter"/>
</dbReference>
<dbReference type="InterPro" id="IPR002498">
    <property type="entry name" value="PInositol-4-P-4/5-kinase_core"/>
</dbReference>
<gene>
    <name evidence="3" type="ORF">CDD80_1392</name>
</gene>
<dbReference type="EMBL" id="NJES01000156">
    <property type="protein sequence ID" value="PHH76606.1"/>
    <property type="molecule type" value="Genomic_DNA"/>
</dbReference>
<reference evidence="3 4" key="1">
    <citation type="submission" date="2017-06" db="EMBL/GenBank/DDBJ databases">
        <title>Ant-infecting Ophiocordyceps genomes reveal a high diversity of potential behavioral manipulation genes and a possible major role for enterotoxins.</title>
        <authorList>
            <person name="De Bekker C."/>
            <person name="Evans H.C."/>
            <person name="Brachmann A."/>
            <person name="Hughes D.P."/>
        </authorList>
    </citation>
    <scope>NUCLEOTIDE SEQUENCE [LARGE SCALE GENOMIC DNA]</scope>
    <source>
        <strain evidence="3 4">Map16</strain>
    </source>
</reference>
<dbReference type="Proteomes" id="UP000226431">
    <property type="component" value="Unassembled WGS sequence"/>
</dbReference>
<keyword evidence="1" id="KW-0418">Kinase</keyword>
<name>A0A2C5Z9A6_9HYPO</name>
<evidence type="ECO:0000259" key="2">
    <source>
        <dbReference type="PROSITE" id="PS51455"/>
    </source>
</evidence>
<dbReference type="GO" id="GO:0046854">
    <property type="term" value="P:phosphatidylinositol phosphate biosynthetic process"/>
    <property type="evidence" value="ECO:0007669"/>
    <property type="project" value="TreeGrafter"/>
</dbReference>
<dbReference type="Gene3D" id="3.30.800.10">
    <property type="entry name" value="Phosphatidylinositol Phosphate Kinase II Beta"/>
    <property type="match status" value="1"/>
</dbReference>
<dbReference type="AlphaFoldDB" id="A0A2C5Z9A6"/>
<dbReference type="SMART" id="SM00330">
    <property type="entry name" value="PIPKc"/>
    <property type="match status" value="1"/>
</dbReference>